<dbReference type="Gene3D" id="1.10.10.60">
    <property type="entry name" value="Homeodomain-like"/>
    <property type="match status" value="1"/>
</dbReference>
<dbReference type="SUPFAM" id="SSF46689">
    <property type="entry name" value="Homeodomain-like"/>
    <property type="match status" value="1"/>
</dbReference>
<gene>
    <name evidence="7" type="ORF">KDK_25020</name>
    <name evidence="8" type="ORF">KDK_58340</name>
    <name evidence="9" type="ORF">KDK_73740</name>
</gene>
<dbReference type="PROSITE" id="PS50994">
    <property type="entry name" value="INTEGRASE"/>
    <property type="match status" value="1"/>
</dbReference>
<dbReference type="GO" id="GO:0015074">
    <property type="term" value="P:DNA integration"/>
    <property type="evidence" value="ECO:0007669"/>
    <property type="project" value="InterPro"/>
</dbReference>
<reference evidence="9" key="2">
    <citation type="journal article" date="2019" name="Int. J. Syst. Evol. Microbiol.">
        <title>Tengunoibacter tsumagoiensis gen. nov., sp. nov., Dictyobacter kobayashii sp. nov., Dictyobacter alpinus sp. nov., and description of Dictyobacteraceae fam. nov. within the order Ktedonobacterales isolated from Tengu-no-mugimeshi, a soil-like granular mass of micro-organisms, and emended descriptions of the genera Ktedonobacter and Dictyobacter.</title>
        <authorList>
            <person name="Wang C."/>
            <person name="Zheng Y."/>
            <person name="Sakai Y."/>
            <person name="Toyoda A."/>
            <person name="Minakuchi Y."/>
            <person name="Abe K."/>
            <person name="Yokota A."/>
            <person name="Yabe S."/>
        </authorList>
    </citation>
    <scope>NUCLEOTIDE SEQUENCE</scope>
    <source>
        <strain evidence="9">Uno11</strain>
    </source>
</reference>
<dbReference type="GO" id="GO:0000150">
    <property type="term" value="F:DNA strand exchange activity"/>
    <property type="evidence" value="ECO:0007669"/>
    <property type="project" value="InterPro"/>
</dbReference>
<dbReference type="Proteomes" id="UP000287188">
    <property type="component" value="Unassembled WGS sequence"/>
</dbReference>
<feature type="domain" description="Integrase catalytic" evidence="6">
    <location>
        <begin position="114"/>
        <end position="286"/>
    </location>
</feature>
<dbReference type="InterPro" id="IPR012337">
    <property type="entry name" value="RNaseH-like_sf"/>
</dbReference>
<dbReference type="SUPFAM" id="SSF53098">
    <property type="entry name" value="Ribonuclease H-like"/>
    <property type="match status" value="1"/>
</dbReference>
<keyword evidence="10" id="KW-1185">Reference proteome</keyword>
<dbReference type="NCBIfam" id="NF033546">
    <property type="entry name" value="transpos_IS21"/>
    <property type="match status" value="1"/>
</dbReference>
<dbReference type="InterPro" id="IPR017894">
    <property type="entry name" value="HTH_IS21_transposase_type"/>
</dbReference>
<evidence type="ECO:0000313" key="8">
    <source>
        <dbReference type="EMBL" id="GCE22034.1"/>
    </source>
</evidence>
<dbReference type="InterPro" id="IPR001584">
    <property type="entry name" value="Integrase_cat-core"/>
</dbReference>
<feature type="domain" description="HTH IS21-type" evidence="5">
    <location>
        <begin position="5"/>
        <end position="67"/>
    </location>
</feature>
<name>A0A402AWZ5_9CHLR</name>
<organism evidence="9 10">
    <name type="scientific">Dictyobacter kobayashii</name>
    <dbReference type="NCBI Taxonomy" id="2014872"/>
    <lineage>
        <taxon>Bacteria</taxon>
        <taxon>Bacillati</taxon>
        <taxon>Chloroflexota</taxon>
        <taxon>Ktedonobacteria</taxon>
        <taxon>Ktedonobacterales</taxon>
        <taxon>Dictyobacteraceae</taxon>
        <taxon>Dictyobacter</taxon>
    </lineage>
</organism>
<dbReference type="Pfam" id="PF02796">
    <property type="entry name" value="HTH_7"/>
    <property type="match status" value="1"/>
</dbReference>
<evidence type="ECO:0000313" key="10">
    <source>
        <dbReference type="Proteomes" id="UP000287188"/>
    </source>
</evidence>
<dbReference type="RefSeq" id="WP_126550204.1">
    <property type="nucleotide sequence ID" value="NZ_BIFS01000001.1"/>
</dbReference>
<evidence type="ECO:0000313" key="7">
    <source>
        <dbReference type="EMBL" id="GCE18702.1"/>
    </source>
</evidence>
<dbReference type="Gene3D" id="3.30.420.10">
    <property type="entry name" value="Ribonuclease H-like superfamily/Ribonuclease H"/>
    <property type="match status" value="1"/>
</dbReference>
<keyword evidence="3" id="KW-0238">DNA-binding</keyword>
<accession>A0A402AWZ5</accession>
<dbReference type="InterPro" id="IPR009057">
    <property type="entry name" value="Homeodomain-like_sf"/>
</dbReference>
<dbReference type="PANTHER" id="PTHR35004">
    <property type="entry name" value="TRANSPOSASE RV3428C-RELATED"/>
    <property type="match status" value="1"/>
</dbReference>
<evidence type="ECO:0000256" key="3">
    <source>
        <dbReference type="ARBA" id="ARBA00023125"/>
    </source>
</evidence>
<comment type="similarity">
    <text evidence="1">Belongs to the transposase IS21/IS408/IS1162 family.</text>
</comment>
<dbReference type="Pfam" id="PF22483">
    <property type="entry name" value="Mu-transpos_C_2"/>
    <property type="match status" value="1"/>
</dbReference>
<evidence type="ECO:0000259" key="6">
    <source>
        <dbReference type="PROSITE" id="PS50994"/>
    </source>
</evidence>
<comment type="caution">
    <text evidence="9">The sequence shown here is derived from an EMBL/GenBank/DDBJ whole genome shotgun (WGS) entry which is preliminary data.</text>
</comment>
<evidence type="ECO:0000256" key="4">
    <source>
        <dbReference type="ARBA" id="ARBA00023172"/>
    </source>
</evidence>
<evidence type="ECO:0000313" key="9">
    <source>
        <dbReference type="EMBL" id="GCE23574.1"/>
    </source>
</evidence>
<dbReference type="EMBL" id="BIFS01000002">
    <property type="protein sequence ID" value="GCE22034.1"/>
    <property type="molecule type" value="Genomic_DNA"/>
</dbReference>
<evidence type="ECO:0000259" key="5">
    <source>
        <dbReference type="PROSITE" id="PS50531"/>
    </source>
</evidence>
<dbReference type="EMBL" id="BIFS01000002">
    <property type="protein sequence ID" value="GCE23574.1"/>
    <property type="molecule type" value="Genomic_DNA"/>
</dbReference>
<dbReference type="GO" id="GO:0003677">
    <property type="term" value="F:DNA binding"/>
    <property type="evidence" value="ECO:0007669"/>
    <property type="project" value="UniProtKB-KW"/>
</dbReference>
<protein>
    <submittedName>
        <fullName evidence="9">IS21 family transposase</fullName>
    </submittedName>
</protein>
<dbReference type="InterPro" id="IPR006120">
    <property type="entry name" value="Resolvase_HTH_dom"/>
</dbReference>
<dbReference type="PROSITE" id="PS50531">
    <property type="entry name" value="HTH_IS21"/>
    <property type="match status" value="1"/>
</dbReference>
<dbReference type="InterPro" id="IPR036397">
    <property type="entry name" value="RNaseH_sf"/>
</dbReference>
<dbReference type="PANTHER" id="PTHR35004:SF6">
    <property type="entry name" value="TRANSPOSASE"/>
    <property type="match status" value="1"/>
</dbReference>
<evidence type="ECO:0000256" key="1">
    <source>
        <dbReference type="ARBA" id="ARBA00009277"/>
    </source>
</evidence>
<dbReference type="Pfam" id="PF00665">
    <property type="entry name" value="rve"/>
    <property type="match status" value="1"/>
</dbReference>
<proteinExistence type="inferred from homology"/>
<evidence type="ECO:0000256" key="2">
    <source>
        <dbReference type="ARBA" id="ARBA00022578"/>
    </source>
</evidence>
<reference evidence="10" key="1">
    <citation type="submission" date="2018-12" db="EMBL/GenBank/DDBJ databases">
        <title>Tengunoibacter tsumagoiensis gen. nov., sp. nov., Dictyobacter kobayashii sp. nov., D. alpinus sp. nov., and D. joshuensis sp. nov. and description of Dictyobacteraceae fam. nov. within the order Ktedonobacterales isolated from Tengu-no-mugimeshi.</title>
        <authorList>
            <person name="Wang C.M."/>
            <person name="Zheng Y."/>
            <person name="Sakai Y."/>
            <person name="Toyoda A."/>
            <person name="Minakuchi Y."/>
            <person name="Abe K."/>
            <person name="Yokota A."/>
            <person name="Yabe S."/>
        </authorList>
    </citation>
    <scope>NUCLEOTIDE SEQUENCE [LARGE SCALE GENOMIC DNA]</scope>
    <source>
        <strain evidence="10">Uno11</strain>
    </source>
</reference>
<dbReference type="GO" id="GO:0032196">
    <property type="term" value="P:transposition"/>
    <property type="evidence" value="ECO:0007669"/>
    <property type="project" value="UniProtKB-KW"/>
</dbReference>
<keyword evidence="4" id="KW-0233">DNA recombination</keyword>
<dbReference type="OrthoDB" id="141763at2"/>
<keyword evidence="2" id="KW-0815">Transposition</keyword>
<dbReference type="EMBL" id="BIFS01000001">
    <property type="protein sequence ID" value="GCE18702.1"/>
    <property type="molecule type" value="Genomic_DNA"/>
</dbReference>
<sequence length="416" mass="47609">MLRSQTVNTIHDLHQQGKTVQEIAQKLEISRTTVRKYLAHPEAVIPKPRPPRPSKLDPFKEQITRWVMEDHCINCEVIYARLQPMGYTGGISILKEFVHPLRPVVAGHAPVQRYETEPGHQVQFDWGEFTYEQEGIIHKFYGFTAVLGYSRMRFVTFVKRCDTPTLIRCLMEAFEYFGGLTRSALTDRMKSVLLEMQENKPRWNPRFADFMVSIGVTARVCKPYTPQTKGKVERTVSYVKQSFWAGVTFTDLDDLNRQAHRWCERINSRVHRTTHARPVDRLEVEKLQPLPQAFAWERFATEERKVTWDGYVSYDGVLYGLPGTLHLAGTTVQVRERKGVLTVWSQGQEVFAIEKRPRSQESVPHPEQWTGIPSASAIRRAGAPLGHQQQAPQVQSRALAEYDQYCGVSAGAEVGA</sequence>
<dbReference type="AlphaFoldDB" id="A0A402AWZ5"/>
<dbReference type="InterPro" id="IPR054353">
    <property type="entry name" value="IstA-like_C"/>
</dbReference>